<dbReference type="CDD" id="cd01347">
    <property type="entry name" value="ligand_gated_channel"/>
    <property type="match status" value="1"/>
</dbReference>
<dbReference type="EMBL" id="CP020931">
    <property type="protein sequence ID" value="ARM85260.1"/>
    <property type="molecule type" value="Genomic_DNA"/>
</dbReference>
<evidence type="ECO:0000256" key="5">
    <source>
        <dbReference type="ARBA" id="ARBA00022496"/>
    </source>
</evidence>
<dbReference type="GO" id="GO:0015891">
    <property type="term" value="P:siderophore transport"/>
    <property type="evidence" value="ECO:0007669"/>
    <property type="project" value="InterPro"/>
</dbReference>
<accession>A0A1W6KCU1</accession>
<keyword evidence="10 15" id="KW-0798">TonB box</keyword>
<gene>
    <name evidence="19" type="primary">fhuA</name>
    <name evidence="19" type="ORF">MARSALSMR5_03218</name>
</gene>
<keyword evidence="11 14" id="KW-0472">Membrane</keyword>
<proteinExistence type="inferred from homology"/>
<reference evidence="19 20" key="1">
    <citation type="submission" date="2017-04" db="EMBL/GenBank/DDBJ databases">
        <title>Genome Sequence of Marinobacter salarius strain SMR5 Isolated from a culture of the Diatom Skeletonema marinoi.</title>
        <authorList>
            <person name="Topel M."/>
            <person name="Pinder M.I.M."/>
            <person name="Johansson O.N."/>
            <person name="Kourtchenko O."/>
            <person name="Godhe A."/>
            <person name="Clarke A.K."/>
        </authorList>
    </citation>
    <scope>NUCLEOTIDE SEQUENCE [LARGE SCALE GENOMIC DNA]</scope>
    <source>
        <strain evidence="19 20">SMR5</strain>
    </source>
</reference>
<dbReference type="Gene3D" id="2.170.130.10">
    <property type="entry name" value="TonB-dependent receptor, plug domain"/>
    <property type="match status" value="1"/>
</dbReference>
<keyword evidence="7 16" id="KW-0732">Signal</keyword>
<evidence type="ECO:0000256" key="10">
    <source>
        <dbReference type="ARBA" id="ARBA00023077"/>
    </source>
</evidence>
<dbReference type="InterPro" id="IPR039426">
    <property type="entry name" value="TonB-dep_rcpt-like"/>
</dbReference>
<feature type="domain" description="TonB-dependent receptor-like beta-barrel" evidence="17">
    <location>
        <begin position="251"/>
        <end position="694"/>
    </location>
</feature>
<dbReference type="GO" id="GO:0038023">
    <property type="term" value="F:signaling receptor activity"/>
    <property type="evidence" value="ECO:0007669"/>
    <property type="project" value="InterPro"/>
</dbReference>
<evidence type="ECO:0000313" key="19">
    <source>
        <dbReference type="EMBL" id="ARM85260.1"/>
    </source>
</evidence>
<dbReference type="FunFam" id="2.170.130.10:FF:000001">
    <property type="entry name" value="Catecholate siderophore TonB-dependent receptor"/>
    <property type="match status" value="1"/>
</dbReference>
<dbReference type="InterPro" id="IPR010105">
    <property type="entry name" value="TonB_sidphr_rcpt"/>
</dbReference>
<dbReference type="GO" id="GO:0009279">
    <property type="term" value="C:cell outer membrane"/>
    <property type="evidence" value="ECO:0007669"/>
    <property type="project" value="UniProtKB-SubCell"/>
</dbReference>
<keyword evidence="3 14" id="KW-0813">Transport</keyword>
<keyword evidence="9" id="KW-0406">Ion transport</keyword>
<evidence type="ECO:0000256" key="11">
    <source>
        <dbReference type="ARBA" id="ARBA00023136"/>
    </source>
</evidence>
<evidence type="ECO:0000256" key="8">
    <source>
        <dbReference type="ARBA" id="ARBA00023004"/>
    </source>
</evidence>
<dbReference type="SUPFAM" id="SSF56935">
    <property type="entry name" value="Porins"/>
    <property type="match status" value="1"/>
</dbReference>
<keyword evidence="4 14" id="KW-1134">Transmembrane beta strand</keyword>
<dbReference type="InterPro" id="IPR012910">
    <property type="entry name" value="Plug_dom"/>
</dbReference>
<comment type="subcellular location">
    <subcellularLocation>
        <location evidence="1 14">Cell outer membrane</location>
        <topology evidence="1 14">Multi-pass membrane protein</topology>
    </subcellularLocation>
</comment>
<evidence type="ECO:0000256" key="7">
    <source>
        <dbReference type="ARBA" id="ARBA00022729"/>
    </source>
</evidence>
<keyword evidence="6 14" id="KW-0812">Transmembrane</keyword>
<keyword evidence="12 19" id="KW-0675">Receptor</keyword>
<dbReference type="AlphaFoldDB" id="A0A1W6KCU1"/>
<organism evidence="19 20">
    <name type="scientific">Marinobacter salarius</name>
    <dbReference type="NCBI Taxonomy" id="1420917"/>
    <lineage>
        <taxon>Bacteria</taxon>
        <taxon>Pseudomonadati</taxon>
        <taxon>Pseudomonadota</taxon>
        <taxon>Gammaproteobacteria</taxon>
        <taxon>Pseudomonadales</taxon>
        <taxon>Marinobacteraceae</taxon>
        <taxon>Marinobacter</taxon>
    </lineage>
</organism>
<evidence type="ECO:0000256" key="15">
    <source>
        <dbReference type="RuleBase" id="RU003357"/>
    </source>
</evidence>
<evidence type="ECO:0000256" key="6">
    <source>
        <dbReference type="ARBA" id="ARBA00022692"/>
    </source>
</evidence>
<keyword evidence="5" id="KW-0410">Iron transport</keyword>
<evidence type="ECO:0000256" key="9">
    <source>
        <dbReference type="ARBA" id="ARBA00023065"/>
    </source>
</evidence>
<evidence type="ECO:0000259" key="17">
    <source>
        <dbReference type="Pfam" id="PF00593"/>
    </source>
</evidence>
<dbReference type="GeneID" id="77257144"/>
<evidence type="ECO:0000256" key="14">
    <source>
        <dbReference type="PROSITE-ProRule" id="PRU01360"/>
    </source>
</evidence>
<dbReference type="PROSITE" id="PS52016">
    <property type="entry name" value="TONB_DEPENDENT_REC_3"/>
    <property type="match status" value="1"/>
</dbReference>
<dbReference type="Gene3D" id="2.40.170.20">
    <property type="entry name" value="TonB-dependent receptor, beta-barrel domain"/>
    <property type="match status" value="1"/>
</dbReference>
<dbReference type="InterPro" id="IPR036942">
    <property type="entry name" value="Beta-barrel_TonB_sf"/>
</dbReference>
<evidence type="ECO:0000256" key="12">
    <source>
        <dbReference type="ARBA" id="ARBA00023170"/>
    </source>
</evidence>
<dbReference type="InterPro" id="IPR037066">
    <property type="entry name" value="Plug_dom_sf"/>
</dbReference>
<feature type="signal peptide" evidence="16">
    <location>
        <begin position="1"/>
        <end position="28"/>
    </location>
</feature>
<evidence type="ECO:0000256" key="13">
    <source>
        <dbReference type="ARBA" id="ARBA00023237"/>
    </source>
</evidence>
<evidence type="ECO:0000256" key="2">
    <source>
        <dbReference type="ARBA" id="ARBA00009810"/>
    </source>
</evidence>
<evidence type="ECO:0000256" key="1">
    <source>
        <dbReference type="ARBA" id="ARBA00004571"/>
    </source>
</evidence>
<comment type="similarity">
    <text evidence="2 14 15">Belongs to the TonB-dependent receptor family.</text>
</comment>
<dbReference type="RefSeq" id="WP_085681519.1">
    <property type="nucleotide sequence ID" value="NZ_CP020931.1"/>
</dbReference>
<evidence type="ECO:0000259" key="18">
    <source>
        <dbReference type="Pfam" id="PF07715"/>
    </source>
</evidence>
<name>A0A1W6KCU1_9GAMM</name>
<protein>
    <submittedName>
        <fullName evidence="19">Ferrichrome-iron receptor</fullName>
    </submittedName>
</protein>
<keyword evidence="8" id="KW-0408">Iron</keyword>
<evidence type="ECO:0000256" key="16">
    <source>
        <dbReference type="SAM" id="SignalP"/>
    </source>
</evidence>
<evidence type="ECO:0000256" key="4">
    <source>
        <dbReference type="ARBA" id="ARBA00022452"/>
    </source>
</evidence>
<dbReference type="NCBIfam" id="TIGR01783">
    <property type="entry name" value="TonB-siderophor"/>
    <property type="match status" value="1"/>
</dbReference>
<keyword evidence="13 14" id="KW-0998">Cell outer membrane</keyword>
<feature type="chain" id="PRO_5012596906" evidence="16">
    <location>
        <begin position="29"/>
        <end position="725"/>
    </location>
</feature>
<sequence length="725" mass="81032">MTFKENGLSAFRISLLAAAVGTSGHAFAQDENNATELEEIQVTAEREGPQGPDYGYEAERSLTATKTNTPLAETPRSVSVATRERIEDQNAQTLSDILYYMPGVSSTKFPVGDGLAGDIFYIRGMNQRDYGYGTYRDGLRVQPNAYSTSAEPFGLERVEVFKGPTSVLYGENVPGGLVNLVSKRPTETDQGQVNLSYGTHDRKQVSADISGAMTDDGKVLGRMVFLSRRSDTQTDSVPDDRLYFAPSMTLKLTDQDTLTLLVSYQKDDTEIQLGLPAGGTVLDHPAGQIDPSTNLGHPEWDTFDREVWSLGYEYEHQFNSDLTFRQNARYLRSRVERKEVWWGFPGDGFDDFVGAYGRDRFNESRTYSIDNQLVGDLQIGATENTWLAGVSFDRTSFDQTQDVGFSDIQFINIYDPVWARIPGTPTTSSDGEEIQNLAGVYAQVQSRVGNLIGLLGGRFDYAETEFDNRLPGGEDFDFNDKEFTWQAGLMYEFDFGLSPYLSYSTSFVPARQTTTDNEALEPITGRQYEAGFKYQPPGLDTLVTVSAFDIVKKDDVNYDGSIGAYRNVGRTESEGVEFELNSDINENLSLLATYTYTDAKIVEDESFPRYEGRQVVGVPRNQASLWANYKFFEDLLRGVEAGVGVRYVGESYAYPSDTLAYPSRLETDEVTLVDLALAYQFLNGWETRVNVHNLFDEEYVGECNNAARCYYGAERTVQGTVSYNW</sequence>
<dbReference type="Pfam" id="PF00593">
    <property type="entry name" value="TonB_dep_Rec_b-barrel"/>
    <property type="match status" value="1"/>
</dbReference>
<dbReference type="PANTHER" id="PTHR32552:SF68">
    <property type="entry name" value="FERRICHROME OUTER MEMBRANE TRANSPORTER_PHAGE RECEPTOR"/>
    <property type="match status" value="1"/>
</dbReference>
<dbReference type="Pfam" id="PF07715">
    <property type="entry name" value="Plug"/>
    <property type="match status" value="1"/>
</dbReference>
<dbReference type="GO" id="GO:0015344">
    <property type="term" value="F:siderophore uptake transmembrane transporter activity"/>
    <property type="evidence" value="ECO:0007669"/>
    <property type="project" value="TreeGrafter"/>
</dbReference>
<evidence type="ECO:0000313" key="20">
    <source>
        <dbReference type="Proteomes" id="UP000193100"/>
    </source>
</evidence>
<dbReference type="Proteomes" id="UP000193100">
    <property type="component" value="Chromosome"/>
</dbReference>
<evidence type="ECO:0000256" key="3">
    <source>
        <dbReference type="ARBA" id="ARBA00022448"/>
    </source>
</evidence>
<dbReference type="InterPro" id="IPR000531">
    <property type="entry name" value="Beta-barrel_TonB"/>
</dbReference>
<feature type="domain" description="TonB-dependent receptor plug" evidence="18">
    <location>
        <begin position="71"/>
        <end position="176"/>
    </location>
</feature>
<dbReference type="PANTHER" id="PTHR32552">
    <property type="entry name" value="FERRICHROME IRON RECEPTOR-RELATED"/>
    <property type="match status" value="1"/>
</dbReference>